<gene>
    <name evidence="9" type="ORF">GIB67_001644</name>
</gene>
<organism evidence="9 10">
    <name type="scientific">Kingdonia uniflora</name>
    <dbReference type="NCBI Taxonomy" id="39325"/>
    <lineage>
        <taxon>Eukaryota</taxon>
        <taxon>Viridiplantae</taxon>
        <taxon>Streptophyta</taxon>
        <taxon>Embryophyta</taxon>
        <taxon>Tracheophyta</taxon>
        <taxon>Spermatophyta</taxon>
        <taxon>Magnoliopsida</taxon>
        <taxon>Ranunculales</taxon>
        <taxon>Circaeasteraceae</taxon>
        <taxon>Kingdonia</taxon>
    </lineage>
</organism>
<feature type="domain" description="RRM" evidence="8">
    <location>
        <begin position="7"/>
        <end position="82"/>
    </location>
</feature>
<comment type="subcellular location">
    <subcellularLocation>
        <location evidence="1">Nucleus</location>
    </subcellularLocation>
</comment>
<evidence type="ECO:0000256" key="1">
    <source>
        <dbReference type="ARBA" id="ARBA00004123"/>
    </source>
</evidence>
<dbReference type="Proteomes" id="UP000541444">
    <property type="component" value="Unassembled WGS sequence"/>
</dbReference>
<keyword evidence="2" id="KW-0507">mRNA processing</keyword>
<evidence type="ECO:0000313" key="10">
    <source>
        <dbReference type="Proteomes" id="UP000541444"/>
    </source>
</evidence>
<reference evidence="9 10" key="1">
    <citation type="journal article" date="2020" name="IScience">
        <title>Genome Sequencing of the Endangered Kingdonia uniflora (Circaeasteraceae, Ranunculales) Reveals Potential Mechanisms of Evolutionary Specialization.</title>
        <authorList>
            <person name="Sun Y."/>
            <person name="Deng T."/>
            <person name="Zhang A."/>
            <person name="Moore M.J."/>
            <person name="Landis J.B."/>
            <person name="Lin N."/>
            <person name="Zhang H."/>
            <person name="Zhang X."/>
            <person name="Huang J."/>
            <person name="Zhang X."/>
            <person name="Sun H."/>
            <person name="Wang H."/>
        </authorList>
    </citation>
    <scope>NUCLEOTIDE SEQUENCE [LARGE SCALE GENOMIC DNA]</scope>
    <source>
        <strain evidence="9">TB1705</strain>
        <tissue evidence="9">Leaf</tissue>
    </source>
</reference>
<dbReference type="OrthoDB" id="1099063at2759"/>
<dbReference type="SMART" id="SM00360">
    <property type="entry name" value="RRM"/>
    <property type="match status" value="1"/>
</dbReference>
<dbReference type="InterPro" id="IPR012677">
    <property type="entry name" value="Nucleotide-bd_a/b_plait_sf"/>
</dbReference>
<evidence type="ECO:0000256" key="5">
    <source>
        <dbReference type="ARBA" id="ARBA00023242"/>
    </source>
</evidence>
<evidence type="ECO:0000256" key="2">
    <source>
        <dbReference type="ARBA" id="ARBA00022664"/>
    </source>
</evidence>
<name>A0A7J7L0U0_9MAGN</name>
<keyword evidence="3" id="KW-0677">Repeat</keyword>
<dbReference type="InterPro" id="IPR050374">
    <property type="entry name" value="RRT5_SRSF_SR"/>
</dbReference>
<accession>A0A7J7L0U0</accession>
<evidence type="ECO:0000256" key="7">
    <source>
        <dbReference type="SAM" id="MobiDB-lite"/>
    </source>
</evidence>
<evidence type="ECO:0000313" key="9">
    <source>
        <dbReference type="EMBL" id="KAF6136235.1"/>
    </source>
</evidence>
<dbReference type="GO" id="GO:0005737">
    <property type="term" value="C:cytoplasm"/>
    <property type="evidence" value="ECO:0007669"/>
    <property type="project" value="TreeGrafter"/>
</dbReference>
<dbReference type="Pfam" id="PF00076">
    <property type="entry name" value="RRM_1"/>
    <property type="match status" value="1"/>
</dbReference>
<keyword evidence="10" id="KW-1185">Reference proteome</keyword>
<sequence>MSDRLPRTIYVGNLPSDIRESEIDDLFYKYGRIVDIELKIPPRPPVYCVVEFEDVRDAEDAIRGRDGYKFDGVCLRVELAHGGPRPSSSNDRRGGFGDGDGGRYSSSLIYYVVVIRGLPSSASWQDLKEEAKEESDEDMGFSLFD</sequence>
<feature type="region of interest" description="Disordered" evidence="7">
    <location>
        <begin position="81"/>
        <end position="103"/>
    </location>
</feature>
<dbReference type="GO" id="GO:0003729">
    <property type="term" value="F:mRNA binding"/>
    <property type="evidence" value="ECO:0007669"/>
    <property type="project" value="TreeGrafter"/>
</dbReference>
<evidence type="ECO:0000256" key="6">
    <source>
        <dbReference type="PROSITE-ProRule" id="PRU00176"/>
    </source>
</evidence>
<evidence type="ECO:0000256" key="3">
    <source>
        <dbReference type="ARBA" id="ARBA00022737"/>
    </source>
</evidence>
<dbReference type="PANTHER" id="PTHR23003:SF62">
    <property type="entry name" value="SERINE_ARGININE (SR)-TYPE SHUTTLING MRNA BINDING PROTEIN NPL3"/>
    <property type="match status" value="1"/>
</dbReference>
<proteinExistence type="predicted"/>
<keyword evidence="5" id="KW-0539">Nucleus</keyword>
<dbReference type="InterPro" id="IPR035979">
    <property type="entry name" value="RBD_domain_sf"/>
</dbReference>
<dbReference type="PANTHER" id="PTHR23003">
    <property type="entry name" value="RNA RECOGNITION MOTIF RRM DOMAIN CONTAINING PROTEIN"/>
    <property type="match status" value="1"/>
</dbReference>
<protein>
    <recommendedName>
        <fullName evidence="8">RRM domain-containing protein</fullName>
    </recommendedName>
</protein>
<evidence type="ECO:0000259" key="8">
    <source>
        <dbReference type="PROSITE" id="PS50102"/>
    </source>
</evidence>
<dbReference type="Gene3D" id="3.30.70.330">
    <property type="match status" value="1"/>
</dbReference>
<comment type="caution">
    <text evidence="9">The sequence shown here is derived from an EMBL/GenBank/DDBJ whole genome shotgun (WGS) entry which is preliminary data.</text>
</comment>
<dbReference type="InterPro" id="IPR000504">
    <property type="entry name" value="RRM_dom"/>
</dbReference>
<dbReference type="GO" id="GO:0005634">
    <property type="term" value="C:nucleus"/>
    <property type="evidence" value="ECO:0007669"/>
    <property type="project" value="UniProtKB-SubCell"/>
</dbReference>
<dbReference type="SUPFAM" id="SSF54928">
    <property type="entry name" value="RNA-binding domain, RBD"/>
    <property type="match status" value="1"/>
</dbReference>
<evidence type="ECO:0000256" key="4">
    <source>
        <dbReference type="ARBA" id="ARBA00022884"/>
    </source>
</evidence>
<dbReference type="EMBL" id="JACGCM010002755">
    <property type="protein sequence ID" value="KAF6136235.1"/>
    <property type="molecule type" value="Genomic_DNA"/>
</dbReference>
<dbReference type="GO" id="GO:0006397">
    <property type="term" value="P:mRNA processing"/>
    <property type="evidence" value="ECO:0007669"/>
    <property type="project" value="UniProtKB-KW"/>
</dbReference>
<keyword evidence="4 6" id="KW-0694">RNA-binding</keyword>
<dbReference type="PROSITE" id="PS50102">
    <property type="entry name" value="RRM"/>
    <property type="match status" value="1"/>
</dbReference>
<dbReference type="AlphaFoldDB" id="A0A7J7L0U0"/>